<feature type="coiled-coil region" evidence="5">
    <location>
        <begin position="536"/>
        <end position="566"/>
    </location>
</feature>
<dbReference type="FunCoup" id="A0A1Y2EIZ5">
    <property type="interactions" value="78"/>
</dbReference>
<dbReference type="InterPro" id="IPR036388">
    <property type="entry name" value="WH-like_DNA-bd_sf"/>
</dbReference>
<evidence type="ECO:0000259" key="9">
    <source>
        <dbReference type="PROSITE" id="PS51293"/>
    </source>
</evidence>
<dbReference type="InterPro" id="IPR032451">
    <property type="entry name" value="SMARCC_C"/>
</dbReference>
<keyword evidence="3" id="KW-0804">Transcription</keyword>
<keyword evidence="4" id="KW-0539">Nucleus</keyword>
<dbReference type="PROSITE" id="PS51293">
    <property type="entry name" value="SANT"/>
    <property type="match status" value="1"/>
</dbReference>
<keyword evidence="1" id="KW-0805">Transcription regulation</keyword>
<dbReference type="InterPro" id="IPR009057">
    <property type="entry name" value="Homeodomain-like_sf"/>
</dbReference>
<feature type="region of interest" description="Disordered" evidence="6">
    <location>
        <begin position="436"/>
        <end position="486"/>
    </location>
</feature>
<comment type="caution">
    <text evidence="10">The sequence shown here is derived from an EMBL/GenBank/DDBJ whole genome shotgun (WGS) entry which is preliminary data.</text>
</comment>
<gene>
    <name evidence="10" type="ORF">BCR35DRAFT_307842</name>
</gene>
<evidence type="ECO:0000256" key="3">
    <source>
        <dbReference type="ARBA" id="ARBA00023163"/>
    </source>
</evidence>
<dbReference type="FunFam" id="1.10.10.60:FF:000014">
    <property type="entry name" value="SWI/SNF complex subunit SMARCC2 isoform C"/>
    <property type="match status" value="1"/>
</dbReference>
<evidence type="ECO:0000256" key="2">
    <source>
        <dbReference type="ARBA" id="ARBA00023125"/>
    </source>
</evidence>
<dbReference type="SMART" id="SM00717">
    <property type="entry name" value="SANT"/>
    <property type="match status" value="1"/>
</dbReference>
<feature type="compositionally biased region" description="Basic and acidic residues" evidence="6">
    <location>
        <begin position="436"/>
        <end position="461"/>
    </location>
</feature>
<dbReference type="Gene3D" id="1.10.10.10">
    <property type="entry name" value="Winged helix-like DNA-binding domain superfamily/Winged helix DNA-binding domain"/>
    <property type="match status" value="1"/>
</dbReference>
<feature type="compositionally biased region" description="Low complexity" evidence="6">
    <location>
        <begin position="466"/>
        <end position="486"/>
    </location>
</feature>
<reference evidence="10 11" key="1">
    <citation type="submission" date="2016-07" db="EMBL/GenBank/DDBJ databases">
        <title>Pervasive Adenine N6-methylation of Active Genes in Fungi.</title>
        <authorList>
            <consortium name="DOE Joint Genome Institute"/>
            <person name="Mondo S.J."/>
            <person name="Dannebaum R.O."/>
            <person name="Kuo R.C."/>
            <person name="Labutti K."/>
            <person name="Haridas S."/>
            <person name="Kuo A."/>
            <person name="Salamov A."/>
            <person name="Ahrendt S.R."/>
            <person name="Lipzen A."/>
            <person name="Sullivan W."/>
            <person name="Andreopoulos W.B."/>
            <person name="Clum A."/>
            <person name="Lindquist E."/>
            <person name="Daum C."/>
            <person name="Ramamoorthy G.K."/>
            <person name="Gryganskyi A."/>
            <person name="Culley D."/>
            <person name="Magnuson J.K."/>
            <person name="James T.Y."/>
            <person name="O'Malley M.A."/>
            <person name="Stajich J.E."/>
            <person name="Spatafora J.W."/>
            <person name="Visel A."/>
            <person name="Grigoriev I.V."/>
        </authorList>
    </citation>
    <scope>NUCLEOTIDE SEQUENCE [LARGE SCALE GENOMIC DNA]</scope>
    <source>
        <strain evidence="10 11">62-1032</strain>
    </source>
</reference>
<evidence type="ECO:0000313" key="10">
    <source>
        <dbReference type="EMBL" id="ORY70775.1"/>
    </source>
</evidence>
<dbReference type="InParanoid" id="A0A1Y2EIZ5"/>
<dbReference type="Proteomes" id="UP000193467">
    <property type="component" value="Unassembled WGS sequence"/>
</dbReference>
<proteinExistence type="predicted"/>
<evidence type="ECO:0000256" key="4">
    <source>
        <dbReference type="ARBA" id="ARBA00023242"/>
    </source>
</evidence>
<accession>A0A1Y2EIZ5</accession>
<organism evidence="10 11">
    <name type="scientific">Leucosporidium creatinivorum</name>
    <dbReference type="NCBI Taxonomy" id="106004"/>
    <lineage>
        <taxon>Eukaryota</taxon>
        <taxon>Fungi</taxon>
        <taxon>Dikarya</taxon>
        <taxon>Basidiomycota</taxon>
        <taxon>Pucciniomycotina</taxon>
        <taxon>Microbotryomycetes</taxon>
        <taxon>Leucosporidiales</taxon>
        <taxon>Leucosporidium</taxon>
    </lineage>
</organism>
<dbReference type="Pfam" id="PF16495">
    <property type="entry name" value="SWIRM-assoc_1"/>
    <property type="match status" value="1"/>
</dbReference>
<dbReference type="SUPFAM" id="SSF46689">
    <property type="entry name" value="Homeodomain-like"/>
    <property type="match status" value="2"/>
</dbReference>
<evidence type="ECO:0000313" key="11">
    <source>
        <dbReference type="Proteomes" id="UP000193467"/>
    </source>
</evidence>
<feature type="domain" description="SWIRM" evidence="8">
    <location>
        <begin position="74"/>
        <end position="171"/>
    </location>
</feature>
<evidence type="ECO:0000259" key="7">
    <source>
        <dbReference type="PROSITE" id="PS50090"/>
    </source>
</evidence>
<dbReference type="STRING" id="106004.A0A1Y2EIZ5"/>
<dbReference type="AlphaFoldDB" id="A0A1Y2EIZ5"/>
<feature type="region of interest" description="Disordered" evidence="6">
    <location>
        <begin position="1"/>
        <end position="56"/>
    </location>
</feature>
<evidence type="ECO:0000256" key="5">
    <source>
        <dbReference type="SAM" id="Coils"/>
    </source>
</evidence>
<keyword evidence="5" id="KW-0175">Coiled coil</keyword>
<keyword evidence="2" id="KW-0238">DNA-binding</keyword>
<feature type="domain" description="Myb-like" evidence="7">
    <location>
        <begin position="328"/>
        <end position="362"/>
    </location>
</feature>
<dbReference type="PANTHER" id="PTHR12802:SF41">
    <property type="entry name" value="BRAHMA ASSOCIATED PROTEIN 155 KDA"/>
    <property type="match status" value="1"/>
</dbReference>
<sequence>MEQSPTRKRSMEDSPAPSTSAMDPSKRLKPSEVGYDEDSLQSTGLAHEGEEDSATTSRRLLTARRYLASQSHSIIIPSYSTWFSLSSIHPIERRSLPEFFNGKNRSKVPAIYKDYRDFMVHTYRLQPQEYLTVTACRRNLSGDVCAVMRVHAFLEQWGLINYQIDADTRPSSLAPPFTGHFRILVDTPRGLAPLHPGTSASSTTTTTLKKDLVATTGGGAGGDTKLSDETAASLAAQAAAAEGGGEGEGGGMNITIHPCTTCGSTTSAVQYTSLAPSSTTSSGDSKKKITLCPPCYTEGRFPSTLHSGSFLKLSSSPYSHSNTGPEGWSSQETLLLLEGLEMYNDDWDAVASHVGTRSKEQCIAAFLRLPIEEPFLEQSVKETGALGYNRLPWSREDNPVLGVMALLAESVGTEVAARAAGKGVRELEDELRRVVKQEQEQKEGGGEKDGEKEKEGEKEDTSMDVDPTNPSTSDPTPSSTSTDKPSLALTSLITATTRAHLLALEEDSTLHTLVTTLISTQLQKLELKLSHFTSLESLLEVERRGVEKQRQELEEERVRVEEIKRNVVGLWERAKVNPAGIERAEVEGMLSMGGGGAQGAQRPVMVQQPGEAPGVGQAGFARLG</sequence>
<dbReference type="GO" id="GO:0042393">
    <property type="term" value="F:histone binding"/>
    <property type="evidence" value="ECO:0007669"/>
    <property type="project" value="TreeGrafter"/>
</dbReference>
<dbReference type="InterPro" id="IPR007526">
    <property type="entry name" value="SWIRM"/>
</dbReference>
<dbReference type="FunFam" id="1.10.10.10:FF:000020">
    <property type="entry name" value="SWI/SNF complex subunit SMARCC2 isoform c"/>
    <property type="match status" value="1"/>
</dbReference>
<dbReference type="Pfam" id="PF00249">
    <property type="entry name" value="Myb_DNA-binding"/>
    <property type="match status" value="1"/>
</dbReference>
<dbReference type="PANTHER" id="PTHR12802">
    <property type="entry name" value="SWI/SNF COMPLEX-RELATED"/>
    <property type="match status" value="1"/>
</dbReference>
<dbReference type="Pfam" id="PF04433">
    <property type="entry name" value="SWIRM"/>
    <property type="match status" value="1"/>
</dbReference>
<evidence type="ECO:0000256" key="6">
    <source>
        <dbReference type="SAM" id="MobiDB-lite"/>
    </source>
</evidence>
<protein>
    <submittedName>
        <fullName evidence="10">SWIRM domain-domain-containing protein</fullName>
    </submittedName>
</protein>
<dbReference type="PROSITE" id="PS50934">
    <property type="entry name" value="SWIRM"/>
    <property type="match status" value="1"/>
</dbReference>
<dbReference type="GO" id="GO:0003677">
    <property type="term" value="F:DNA binding"/>
    <property type="evidence" value="ECO:0007669"/>
    <property type="project" value="UniProtKB-KW"/>
</dbReference>
<dbReference type="InterPro" id="IPR017884">
    <property type="entry name" value="SANT_dom"/>
</dbReference>
<dbReference type="GO" id="GO:0045893">
    <property type="term" value="P:positive regulation of DNA-templated transcription"/>
    <property type="evidence" value="ECO:0007669"/>
    <property type="project" value="TreeGrafter"/>
</dbReference>
<dbReference type="Gene3D" id="1.10.10.60">
    <property type="entry name" value="Homeodomain-like"/>
    <property type="match status" value="1"/>
</dbReference>
<dbReference type="GO" id="GO:0016514">
    <property type="term" value="C:SWI/SNF complex"/>
    <property type="evidence" value="ECO:0007669"/>
    <property type="project" value="TreeGrafter"/>
</dbReference>
<keyword evidence="11" id="KW-1185">Reference proteome</keyword>
<feature type="domain" description="SANT" evidence="9">
    <location>
        <begin position="323"/>
        <end position="374"/>
    </location>
</feature>
<evidence type="ECO:0000256" key="1">
    <source>
        <dbReference type="ARBA" id="ARBA00023015"/>
    </source>
</evidence>
<dbReference type="OrthoDB" id="118550at2759"/>
<dbReference type="GO" id="GO:0006338">
    <property type="term" value="P:chromatin remodeling"/>
    <property type="evidence" value="ECO:0007669"/>
    <property type="project" value="UniProtKB-ARBA"/>
</dbReference>
<name>A0A1Y2EIZ5_9BASI</name>
<dbReference type="InterPro" id="IPR001005">
    <property type="entry name" value="SANT/Myb"/>
</dbReference>
<dbReference type="EMBL" id="MCGR01000054">
    <property type="protein sequence ID" value="ORY70775.1"/>
    <property type="molecule type" value="Genomic_DNA"/>
</dbReference>
<evidence type="ECO:0000259" key="8">
    <source>
        <dbReference type="PROSITE" id="PS50934"/>
    </source>
</evidence>
<dbReference type="PROSITE" id="PS50090">
    <property type="entry name" value="MYB_LIKE"/>
    <property type="match status" value="1"/>
</dbReference>